<dbReference type="GO" id="GO:0003723">
    <property type="term" value="F:RNA binding"/>
    <property type="evidence" value="ECO:0007669"/>
    <property type="project" value="InterPro"/>
</dbReference>
<name>A0AA88WLI7_9ASTE</name>
<feature type="repeat" description="PPR" evidence="2">
    <location>
        <begin position="267"/>
        <end position="301"/>
    </location>
</feature>
<organism evidence="3 4">
    <name type="scientific">Escallonia herrerae</name>
    <dbReference type="NCBI Taxonomy" id="1293975"/>
    <lineage>
        <taxon>Eukaryota</taxon>
        <taxon>Viridiplantae</taxon>
        <taxon>Streptophyta</taxon>
        <taxon>Embryophyta</taxon>
        <taxon>Tracheophyta</taxon>
        <taxon>Spermatophyta</taxon>
        <taxon>Magnoliopsida</taxon>
        <taxon>eudicotyledons</taxon>
        <taxon>Gunneridae</taxon>
        <taxon>Pentapetalae</taxon>
        <taxon>asterids</taxon>
        <taxon>campanulids</taxon>
        <taxon>Escalloniales</taxon>
        <taxon>Escalloniaceae</taxon>
        <taxon>Escallonia</taxon>
    </lineage>
</organism>
<dbReference type="PANTHER" id="PTHR47926">
    <property type="entry name" value="PENTATRICOPEPTIDE REPEAT-CONTAINING PROTEIN"/>
    <property type="match status" value="1"/>
</dbReference>
<evidence type="ECO:0008006" key="5">
    <source>
        <dbReference type="Google" id="ProtNLM"/>
    </source>
</evidence>
<dbReference type="FunFam" id="1.25.40.10:FF:000285">
    <property type="entry name" value="Pentatricopeptide repeat-containing protein, chloroplastic"/>
    <property type="match status" value="1"/>
</dbReference>
<reference evidence="3" key="1">
    <citation type="submission" date="2022-12" db="EMBL/GenBank/DDBJ databases">
        <title>Draft genome assemblies for two species of Escallonia (Escalloniales).</title>
        <authorList>
            <person name="Chanderbali A."/>
            <person name="Dervinis C."/>
            <person name="Anghel I."/>
            <person name="Soltis D."/>
            <person name="Soltis P."/>
            <person name="Zapata F."/>
        </authorList>
    </citation>
    <scope>NUCLEOTIDE SEQUENCE</scope>
    <source>
        <strain evidence="3">UCBG64.0493</strain>
        <tissue evidence="3">Leaf</tissue>
    </source>
</reference>
<feature type="non-terminal residue" evidence="3">
    <location>
        <position position="1"/>
    </location>
</feature>
<evidence type="ECO:0000313" key="3">
    <source>
        <dbReference type="EMBL" id="KAK3029742.1"/>
    </source>
</evidence>
<dbReference type="GO" id="GO:0009451">
    <property type="term" value="P:RNA modification"/>
    <property type="evidence" value="ECO:0007669"/>
    <property type="project" value="InterPro"/>
</dbReference>
<dbReference type="EMBL" id="JAVXUP010000366">
    <property type="protein sequence ID" value="KAK3029742.1"/>
    <property type="molecule type" value="Genomic_DNA"/>
</dbReference>
<dbReference type="Proteomes" id="UP001188597">
    <property type="component" value="Unassembled WGS sequence"/>
</dbReference>
<proteinExistence type="predicted"/>
<dbReference type="PANTHER" id="PTHR47926:SF361">
    <property type="entry name" value="PENTACOTRIPEPTIDE-REPEAT REGION OF PRORP DOMAIN-CONTAINING PROTEIN"/>
    <property type="match status" value="1"/>
</dbReference>
<accession>A0AA88WLI7</accession>
<dbReference type="PROSITE" id="PS51375">
    <property type="entry name" value="PPR"/>
    <property type="match status" value="1"/>
</dbReference>
<gene>
    <name evidence="3" type="ORF">RJ639_038019</name>
</gene>
<sequence length="325" mass="36174">MEFESKLSFMEITSPCPKSAVHPISYPFNSRNISNTIATSKKPPFRIHLQSQKPNRKTLQLTRPLEKKNKTTTPTCTSSDILRLIDALRFPVPMDVYASLVKECTVSPCVRTENVALGSQIHGWLIKAGSSRDLFLSSSLINFYGKNGCLEGADFVFNQVSRRNTVIWTARIVNNCREERFGDVIDIYKEMGREGARKNSFTVSSVLKACRKIEDGGRCGRQVHADAIKLGLVSKNYVQSVLVGMYGRFGLVTDARRMFEINADGRNAACWSAMLAGYMRNGLCIEAIKILYEMNVAGLKPQESLLNEIMSACGSKSIENNNGGY</sequence>
<comment type="caution">
    <text evidence="3">The sequence shown here is derived from an EMBL/GenBank/DDBJ whole genome shotgun (WGS) entry which is preliminary data.</text>
</comment>
<dbReference type="InterPro" id="IPR002885">
    <property type="entry name" value="PPR_rpt"/>
</dbReference>
<evidence type="ECO:0000256" key="2">
    <source>
        <dbReference type="PROSITE-ProRule" id="PRU00708"/>
    </source>
</evidence>
<dbReference type="Pfam" id="PF01535">
    <property type="entry name" value="PPR"/>
    <property type="match status" value="3"/>
</dbReference>
<dbReference type="Gene3D" id="1.25.40.10">
    <property type="entry name" value="Tetratricopeptide repeat domain"/>
    <property type="match status" value="2"/>
</dbReference>
<protein>
    <recommendedName>
        <fullName evidence="5">Pentatricopeptide repeat-containing protein</fullName>
    </recommendedName>
</protein>
<evidence type="ECO:0000256" key="1">
    <source>
        <dbReference type="ARBA" id="ARBA00022737"/>
    </source>
</evidence>
<dbReference type="InterPro" id="IPR046960">
    <property type="entry name" value="PPR_At4g14850-like_plant"/>
</dbReference>
<dbReference type="AlphaFoldDB" id="A0AA88WLI7"/>
<dbReference type="NCBIfam" id="TIGR00756">
    <property type="entry name" value="PPR"/>
    <property type="match status" value="1"/>
</dbReference>
<keyword evidence="4" id="KW-1185">Reference proteome</keyword>
<keyword evidence="1" id="KW-0677">Repeat</keyword>
<dbReference type="InterPro" id="IPR011990">
    <property type="entry name" value="TPR-like_helical_dom_sf"/>
</dbReference>
<evidence type="ECO:0000313" key="4">
    <source>
        <dbReference type="Proteomes" id="UP001188597"/>
    </source>
</evidence>